<organism evidence="1 2">
    <name type="scientific">Senegalia massiliensis</name>
    <dbReference type="NCBI Taxonomy" id="1720316"/>
    <lineage>
        <taxon>Bacteria</taxon>
        <taxon>Bacillati</taxon>
        <taxon>Bacillota</taxon>
        <taxon>Clostridia</taxon>
        <taxon>Eubacteriales</taxon>
        <taxon>Clostridiaceae</taxon>
        <taxon>Senegalia</taxon>
    </lineage>
</organism>
<keyword evidence="2" id="KW-1185">Reference proteome</keyword>
<dbReference type="OrthoDB" id="1956912at2"/>
<reference evidence="1 2" key="1">
    <citation type="submission" date="2018-08" db="EMBL/GenBank/DDBJ databases">
        <title>Murine metabolic-syndrome-specific gut microbial biobank.</title>
        <authorList>
            <person name="Liu C."/>
        </authorList>
    </citation>
    <scope>NUCLEOTIDE SEQUENCE [LARGE SCALE GENOMIC DNA]</scope>
    <source>
        <strain evidence="1 2">583</strain>
    </source>
</reference>
<protein>
    <submittedName>
        <fullName evidence="1">Uncharacterized protein</fullName>
    </submittedName>
</protein>
<dbReference type="EMBL" id="QXXA01000007">
    <property type="protein sequence ID" value="NBI06740.1"/>
    <property type="molecule type" value="Genomic_DNA"/>
</dbReference>
<evidence type="ECO:0000313" key="1">
    <source>
        <dbReference type="EMBL" id="NBI06740.1"/>
    </source>
</evidence>
<evidence type="ECO:0000313" key="2">
    <source>
        <dbReference type="Proteomes" id="UP000467132"/>
    </source>
</evidence>
<dbReference type="AlphaFoldDB" id="A0A845QX72"/>
<proteinExistence type="predicted"/>
<name>A0A845QX72_9CLOT</name>
<gene>
    <name evidence="1" type="ORF">D3Z33_07685</name>
</gene>
<sequence>MASVLASAWGVKEEVEAENSEEVRKTFKEIEGKNINLDTGEEVEILKGDVRERKGKHTLIFRYKLNI</sequence>
<accession>A0A845QX72</accession>
<dbReference type="RefSeq" id="WP_130807226.1">
    <property type="nucleotide sequence ID" value="NZ_LR130785.1"/>
</dbReference>
<dbReference type="Proteomes" id="UP000467132">
    <property type="component" value="Unassembled WGS sequence"/>
</dbReference>
<comment type="caution">
    <text evidence="1">The sequence shown here is derived from an EMBL/GenBank/DDBJ whole genome shotgun (WGS) entry which is preliminary data.</text>
</comment>